<dbReference type="VEuPathDB" id="VectorBase:ISCI011233"/>
<evidence type="ECO:0000313" key="2">
    <source>
        <dbReference type="EnsemblMetazoa" id="ISCW011233-PA"/>
    </source>
</evidence>
<evidence type="ECO:0000313" key="3">
    <source>
        <dbReference type="Proteomes" id="UP000001555"/>
    </source>
</evidence>
<dbReference type="VEuPathDB" id="VectorBase:ISCW011233"/>
<organism>
    <name type="scientific">Ixodes scapularis</name>
    <name type="common">Black-legged tick</name>
    <name type="synonym">Deer tick</name>
    <dbReference type="NCBI Taxonomy" id="6945"/>
    <lineage>
        <taxon>Eukaryota</taxon>
        <taxon>Metazoa</taxon>
        <taxon>Ecdysozoa</taxon>
        <taxon>Arthropoda</taxon>
        <taxon>Chelicerata</taxon>
        <taxon>Arachnida</taxon>
        <taxon>Acari</taxon>
        <taxon>Parasitiformes</taxon>
        <taxon>Ixodida</taxon>
        <taxon>Ixodoidea</taxon>
        <taxon>Ixodidae</taxon>
        <taxon>Ixodinae</taxon>
        <taxon>Ixodes</taxon>
    </lineage>
</organism>
<accession>B7Q850</accession>
<dbReference type="EMBL" id="DS880530">
    <property type="protein sequence ID" value="EEC15022.1"/>
    <property type="molecule type" value="Genomic_DNA"/>
</dbReference>
<reference evidence="2" key="2">
    <citation type="submission" date="2020-05" db="UniProtKB">
        <authorList>
            <consortium name="EnsemblMetazoa"/>
        </authorList>
    </citation>
    <scope>IDENTIFICATION</scope>
    <source>
        <strain evidence="2">wikel</strain>
    </source>
</reference>
<reference evidence="1 3" key="1">
    <citation type="submission" date="2008-03" db="EMBL/GenBank/DDBJ databases">
        <title>Annotation of Ixodes scapularis.</title>
        <authorList>
            <consortium name="Ixodes scapularis Genome Project Consortium"/>
            <person name="Caler E."/>
            <person name="Hannick L.I."/>
            <person name="Bidwell S."/>
            <person name="Joardar V."/>
            <person name="Thiagarajan M."/>
            <person name="Amedeo P."/>
            <person name="Galinsky K.J."/>
            <person name="Schobel S."/>
            <person name="Inman J."/>
            <person name="Hostetler J."/>
            <person name="Miller J."/>
            <person name="Hammond M."/>
            <person name="Megy K."/>
            <person name="Lawson D."/>
            <person name="Kodira C."/>
            <person name="Sutton G."/>
            <person name="Meyer J."/>
            <person name="Hill C.A."/>
            <person name="Birren B."/>
            <person name="Nene V."/>
            <person name="Collins F."/>
            <person name="Alarcon-Chaidez F."/>
            <person name="Wikel S."/>
            <person name="Strausberg R."/>
        </authorList>
    </citation>
    <scope>NUCLEOTIDE SEQUENCE [LARGE SCALE GENOMIC DNA]</scope>
    <source>
        <strain evidence="3">Wikel</strain>
        <strain evidence="1">Wikel colony</strain>
    </source>
</reference>
<dbReference type="EMBL" id="ABJB010645810">
    <property type="status" value="NOT_ANNOTATED_CDS"/>
    <property type="molecule type" value="Genomic_DNA"/>
</dbReference>
<name>B7Q850_IXOSC</name>
<proteinExistence type="predicted"/>
<sequence>MGYHLVEVWGDSCDNPLLRLASERRKELPYSSWSATILLSMTSSERQIFKRPTSGPIAAATASWPSLSAWSCAVTFVGPFEPPYGRRLLSFARVFISGFNSSTVVKGSCSRWKLFRFALHSSERLSEGAPVRLEEVQHGRVHFQGSALRHSSQTGVGLLSGPLKVRVCCGTTFAVLEFHLLCGEGREAGGANRKPVGSK</sequence>
<evidence type="ECO:0000313" key="1">
    <source>
        <dbReference type="EMBL" id="EEC15022.1"/>
    </source>
</evidence>
<protein>
    <submittedName>
        <fullName evidence="1 2">Uncharacterized protein</fullName>
    </submittedName>
</protein>
<dbReference type="HOGENOM" id="CLU_1373610_0_0_1"/>
<dbReference type="PaxDb" id="6945-B7Q850"/>
<gene>
    <name evidence="1" type="ORF">IscW_ISCW011233</name>
</gene>
<dbReference type="Proteomes" id="UP000001555">
    <property type="component" value="Unassembled WGS sequence"/>
</dbReference>
<keyword evidence="3" id="KW-1185">Reference proteome</keyword>
<dbReference type="InParanoid" id="B7Q850"/>
<dbReference type="AlphaFoldDB" id="B7Q850"/>
<dbReference type="EnsemblMetazoa" id="ISCW011233-RA">
    <property type="protein sequence ID" value="ISCW011233-PA"/>
    <property type="gene ID" value="ISCW011233"/>
</dbReference>